<reference evidence="1 2" key="1">
    <citation type="submission" date="2017-04" db="EMBL/GenBank/DDBJ databases">
        <title>Novel microbial lineages endemic to geothermal iron-oxide mats fill important gaps in the evolutionary history of Archaea.</title>
        <authorList>
            <person name="Jay Z.J."/>
            <person name="Beam J.P."/>
            <person name="Dlakic M."/>
            <person name="Rusch D.B."/>
            <person name="Kozubal M.A."/>
            <person name="Inskeep W.P."/>
        </authorList>
    </citation>
    <scope>NUCLEOTIDE SEQUENCE [LARGE SCALE GENOMIC DNA]</scope>
    <source>
        <strain evidence="1">BE_D</strain>
    </source>
</reference>
<sequence>MRMAFREFSALFAGKSQQVAARALFASLITDGKVLLVGAHGAFKSSMIRALSSLISTKYAVAEKEFSDVREVKEALSSAASKLGVNLEELERNLVYGVNMKYGDAFGVKKLTLEIDEAYHEEAPRLKECGFSVKEEVRRLPSFVMLVSPSDEIQDYVGHPVTSKVVRGDWPPHLEKENSIAHAPFILLDEMFVNPKLAAAMHTFINEKEIHYPGLGTIRTDYLLFAAATNPVNENYQTNPNLRNMATLDRFTICAFVSTPDSRSVEETIRKLEILKDVPPLIDEKTIFSARSEVEKMPIEKDAEQKLMLLADVLDSCFFSTAQMERRERGDE</sequence>
<evidence type="ECO:0000313" key="1">
    <source>
        <dbReference type="EMBL" id="PSN82607.1"/>
    </source>
</evidence>
<organism evidence="1 2">
    <name type="scientific">Candidatus Marsarchaeota G1 archaeon BE_D</name>
    <dbReference type="NCBI Taxonomy" id="1978156"/>
    <lineage>
        <taxon>Archaea</taxon>
        <taxon>Candidatus Marsarchaeota</taxon>
        <taxon>Candidatus Marsarchaeota group 1</taxon>
    </lineage>
</organism>
<comment type="caution">
    <text evidence="1">The sequence shown here is derived from an EMBL/GenBank/DDBJ whole genome shotgun (WGS) entry which is preliminary data.</text>
</comment>
<dbReference type="Proteomes" id="UP000240569">
    <property type="component" value="Unassembled WGS sequence"/>
</dbReference>
<evidence type="ECO:0008006" key="3">
    <source>
        <dbReference type="Google" id="ProtNLM"/>
    </source>
</evidence>
<accession>A0A2R6A8F1</accession>
<protein>
    <recommendedName>
        <fullName evidence="3">ATPase dynein-related AAA domain-containing protein</fullName>
    </recommendedName>
</protein>
<proteinExistence type="predicted"/>
<evidence type="ECO:0000313" key="2">
    <source>
        <dbReference type="Proteomes" id="UP000240569"/>
    </source>
</evidence>
<name>A0A2R6A8F1_9ARCH</name>
<feature type="non-terminal residue" evidence="1">
    <location>
        <position position="332"/>
    </location>
</feature>
<dbReference type="Gene3D" id="3.40.50.300">
    <property type="entry name" value="P-loop containing nucleotide triphosphate hydrolases"/>
    <property type="match status" value="1"/>
</dbReference>
<dbReference type="AlphaFoldDB" id="A0A2R6A8F1"/>
<gene>
    <name evidence="1" type="ORF">B9Q02_11475</name>
</gene>
<dbReference type="EMBL" id="NEXD01000142">
    <property type="protein sequence ID" value="PSN82607.1"/>
    <property type="molecule type" value="Genomic_DNA"/>
</dbReference>
<dbReference type="SUPFAM" id="SSF52540">
    <property type="entry name" value="P-loop containing nucleoside triphosphate hydrolases"/>
    <property type="match status" value="1"/>
</dbReference>
<dbReference type="InterPro" id="IPR027417">
    <property type="entry name" value="P-loop_NTPase"/>
</dbReference>